<dbReference type="PANTHER" id="PTHR40459">
    <property type="entry name" value="CONSERVED HYPOTHETICAL ALANINE AND LEUCINE RICH PROTEIN"/>
    <property type="match status" value="1"/>
</dbReference>
<dbReference type="InterPro" id="IPR008927">
    <property type="entry name" value="6-PGluconate_DH-like_C_sf"/>
</dbReference>
<sequence length="260" mass="29604">MNAANIVFVGAGNLATHLAKALYRSGHRILQIYSCTESSARTLAEEVEADYTTDLRKLLANDVSLYVVSLTDAAFTELLPEMTTGREQALWVHTAGSLSMNVWENRVKRYGALYPLQTFSKQREVDFCNVPFFIEAVYREDTEYLKTIAGSLSPKIYEADSEQRKCLHLAAVFACNFVNHLYALSADILEKYNLPFEWLVPLIDETARKIHELPPEYAQTGPAVRQDKNIMDKHQSMLADQPEVQEIYRLLSENIRKNAY</sequence>
<reference evidence="3" key="1">
    <citation type="submission" date="2019-03" db="EMBL/GenBank/DDBJ databases">
        <title>Single cell metagenomics reveals metabolic interactions within the superorganism composed of flagellate Streblomastix strix and complex community of Bacteroidetes bacteria on its surface.</title>
        <authorList>
            <person name="Treitli S.C."/>
            <person name="Kolisko M."/>
            <person name="Husnik F."/>
            <person name="Keeling P."/>
            <person name="Hampl V."/>
        </authorList>
    </citation>
    <scope>NUCLEOTIDE SEQUENCE</scope>
    <source>
        <strain evidence="3">STM</strain>
    </source>
</reference>
<evidence type="ECO:0008006" key="4">
    <source>
        <dbReference type="Google" id="ProtNLM"/>
    </source>
</evidence>
<dbReference type="PANTHER" id="PTHR40459:SF1">
    <property type="entry name" value="CONSERVED HYPOTHETICAL ALANINE AND LEUCINE RICH PROTEIN"/>
    <property type="match status" value="1"/>
</dbReference>
<gene>
    <name evidence="3" type="ORF">EZS27_017341</name>
</gene>
<dbReference type="EMBL" id="SNRY01001009">
    <property type="protein sequence ID" value="KAA6334328.1"/>
    <property type="molecule type" value="Genomic_DNA"/>
</dbReference>
<evidence type="ECO:0000313" key="3">
    <source>
        <dbReference type="EMBL" id="KAA6334328.1"/>
    </source>
</evidence>
<dbReference type="InterPro" id="IPR018931">
    <property type="entry name" value="DUF2520"/>
</dbReference>
<dbReference type="InterPro" id="IPR028939">
    <property type="entry name" value="P5C_Rdtase_cat_N"/>
</dbReference>
<evidence type="ECO:0000259" key="2">
    <source>
        <dbReference type="Pfam" id="PF10728"/>
    </source>
</evidence>
<feature type="domain" description="Pyrroline-5-carboxylate reductase catalytic N-terminal" evidence="1">
    <location>
        <begin position="6"/>
        <end position="82"/>
    </location>
</feature>
<feature type="domain" description="DUF2520" evidence="2">
    <location>
        <begin position="130"/>
        <end position="254"/>
    </location>
</feature>
<proteinExistence type="predicted"/>
<accession>A0A5J4RKY8</accession>
<dbReference type="Pfam" id="PF10728">
    <property type="entry name" value="DUF2520"/>
    <property type="match status" value="1"/>
</dbReference>
<dbReference type="SUPFAM" id="SSF48179">
    <property type="entry name" value="6-phosphogluconate dehydrogenase C-terminal domain-like"/>
    <property type="match status" value="1"/>
</dbReference>
<dbReference type="InterPro" id="IPR036291">
    <property type="entry name" value="NAD(P)-bd_dom_sf"/>
</dbReference>
<dbReference type="AlphaFoldDB" id="A0A5J4RKY8"/>
<name>A0A5J4RKY8_9ZZZZ</name>
<dbReference type="InterPro" id="IPR037108">
    <property type="entry name" value="TM1727-like_C_sf"/>
</dbReference>
<organism evidence="3">
    <name type="scientific">termite gut metagenome</name>
    <dbReference type="NCBI Taxonomy" id="433724"/>
    <lineage>
        <taxon>unclassified sequences</taxon>
        <taxon>metagenomes</taxon>
        <taxon>organismal metagenomes</taxon>
    </lineage>
</organism>
<evidence type="ECO:0000259" key="1">
    <source>
        <dbReference type="Pfam" id="PF03807"/>
    </source>
</evidence>
<dbReference type="Gene3D" id="3.40.50.720">
    <property type="entry name" value="NAD(P)-binding Rossmann-like Domain"/>
    <property type="match status" value="1"/>
</dbReference>
<dbReference type="SUPFAM" id="SSF51735">
    <property type="entry name" value="NAD(P)-binding Rossmann-fold domains"/>
    <property type="match status" value="1"/>
</dbReference>
<dbReference type="Gene3D" id="1.10.1040.20">
    <property type="entry name" value="ProC-like, C-terminal domain"/>
    <property type="match status" value="1"/>
</dbReference>
<comment type="caution">
    <text evidence="3">The sequence shown here is derived from an EMBL/GenBank/DDBJ whole genome shotgun (WGS) entry which is preliminary data.</text>
</comment>
<protein>
    <recommendedName>
        <fullName evidence="4">Glutamyl-tRNA reductase</fullName>
    </recommendedName>
</protein>
<dbReference type="Pfam" id="PF03807">
    <property type="entry name" value="F420_oxidored"/>
    <property type="match status" value="1"/>
</dbReference>